<dbReference type="RefSeq" id="WP_014043880.1">
    <property type="nucleotide sequence ID" value="NC_015952.1"/>
</dbReference>
<dbReference type="Proteomes" id="UP000008703">
    <property type="component" value="Plasmid pSTRVI02"/>
</dbReference>
<dbReference type="Pfam" id="PF07510">
    <property type="entry name" value="GmrSD_C"/>
    <property type="match status" value="1"/>
</dbReference>
<proteinExistence type="predicted"/>
<geneLocation type="plasmid" evidence="3 4">
    <name>pSTRVI02</name>
</geneLocation>
<dbReference type="PANTHER" id="PTHR24094">
    <property type="entry name" value="SECRETED PROTEIN"/>
    <property type="match status" value="1"/>
</dbReference>
<name>G2PHZ4_STRV4</name>
<keyword evidence="1" id="KW-0732">Signal</keyword>
<protein>
    <recommendedName>
        <fullName evidence="2">GmrSD restriction endonucleases C-terminal domain-containing protein</fullName>
    </recommendedName>
</protein>
<gene>
    <name evidence="3" type="ORF">Strvi_0172</name>
</gene>
<reference evidence="3" key="1">
    <citation type="submission" date="2011-08" db="EMBL/GenBank/DDBJ databases">
        <title>Complete sequence of plasmid 2 of Streptomyces violaceusniger Tu 4113.</title>
        <authorList>
            <consortium name="US DOE Joint Genome Institute"/>
            <person name="Lucas S."/>
            <person name="Han J."/>
            <person name="Lapidus A."/>
            <person name="Cheng J.-F."/>
            <person name="Goodwin L."/>
            <person name="Pitluck S."/>
            <person name="Peters L."/>
            <person name="Ivanova N."/>
            <person name="Daligault H."/>
            <person name="Detter J.C."/>
            <person name="Han C."/>
            <person name="Tapia R."/>
            <person name="Land M."/>
            <person name="Hauser L."/>
            <person name="Kyrpides N."/>
            <person name="Ivanova N."/>
            <person name="Pagani I."/>
            <person name="Hagen A."/>
            <person name="Katz L."/>
            <person name="Fiedler H.-P."/>
            <person name="Keasling J."/>
            <person name="Fortman J."/>
            <person name="Woyke T."/>
        </authorList>
    </citation>
    <scope>NUCLEOTIDE SEQUENCE [LARGE SCALE GENOMIC DNA]</scope>
    <source>
        <strain evidence="3">Tu 4113</strain>
        <plasmid evidence="3">pSTRVI02</plasmid>
    </source>
</reference>
<feature type="chain" id="PRO_5003434573" description="GmrSD restriction endonucleases C-terminal domain-containing protein" evidence="1">
    <location>
        <begin position="31"/>
        <end position="232"/>
    </location>
</feature>
<evidence type="ECO:0000313" key="4">
    <source>
        <dbReference type="Proteomes" id="UP000008703"/>
    </source>
</evidence>
<dbReference type="KEGG" id="svl:Strvi_0172"/>
<dbReference type="PANTHER" id="PTHR24094:SF15">
    <property type="entry name" value="AMP-DEPENDENT SYNTHETASE_LIGASE DOMAIN-CONTAINING PROTEIN-RELATED"/>
    <property type="match status" value="1"/>
</dbReference>
<sequence length="232" mass="25058">MRHAKRRSTLLTVAALLLATGFVTPGTSAAADEGGGYVTTLHRAVASLPVDQEHNDGYKRSSFKHWTDEDKDGCPTRSEVLQEESLAAVTTGPGCKVTGGRWLSYYDGQEISDVRKLDIDHLVPLLESWGSGAWSWSADRRERYANDLGDSRALVAVSAQQNRSKGGKDPAEWLPAAEGARCRYVSEWTAVKLRWGLSADPGEHGMLKQLAAACPDDQLKVILAAPGGQEGP</sequence>
<dbReference type="AlphaFoldDB" id="G2PHZ4"/>
<keyword evidence="4" id="KW-1185">Reference proteome</keyword>
<dbReference type="HOGENOM" id="CLU_043034_3_0_11"/>
<dbReference type="EMBL" id="CP002996">
    <property type="protein sequence ID" value="AEM88945.1"/>
    <property type="molecule type" value="Genomic_DNA"/>
</dbReference>
<evidence type="ECO:0000259" key="2">
    <source>
        <dbReference type="Pfam" id="PF07510"/>
    </source>
</evidence>
<dbReference type="eggNOG" id="COG2356">
    <property type="taxonomic scope" value="Bacteria"/>
</dbReference>
<accession>G2PHZ4</accession>
<feature type="signal peptide" evidence="1">
    <location>
        <begin position="1"/>
        <end position="30"/>
    </location>
</feature>
<evidence type="ECO:0000313" key="3">
    <source>
        <dbReference type="EMBL" id="AEM88945.1"/>
    </source>
</evidence>
<keyword evidence="3" id="KW-0614">Plasmid</keyword>
<dbReference type="InterPro" id="IPR011089">
    <property type="entry name" value="GmrSD_C"/>
</dbReference>
<evidence type="ECO:0000256" key="1">
    <source>
        <dbReference type="SAM" id="SignalP"/>
    </source>
</evidence>
<feature type="domain" description="GmrSD restriction endonucleases C-terminal" evidence="2">
    <location>
        <begin position="102"/>
        <end position="198"/>
    </location>
</feature>
<organism evidence="3 4">
    <name type="scientific">Streptomyces violaceusniger (strain Tu 4113)</name>
    <dbReference type="NCBI Taxonomy" id="653045"/>
    <lineage>
        <taxon>Bacteria</taxon>
        <taxon>Bacillati</taxon>
        <taxon>Actinomycetota</taxon>
        <taxon>Actinomycetes</taxon>
        <taxon>Kitasatosporales</taxon>
        <taxon>Streptomycetaceae</taxon>
        <taxon>Streptomyces</taxon>
        <taxon>Streptomyces violaceusniger group</taxon>
    </lineage>
</organism>